<feature type="signal peptide" evidence="1">
    <location>
        <begin position="1"/>
        <end position="23"/>
    </location>
</feature>
<accession>A0A0B6CX57</accession>
<protein>
    <recommendedName>
        <fullName evidence="4">Lipoprotein</fullName>
    </recommendedName>
</protein>
<dbReference type="KEGG" id="fpj:LA02_79"/>
<evidence type="ECO:0000313" key="3">
    <source>
        <dbReference type="Proteomes" id="UP000031830"/>
    </source>
</evidence>
<name>A0A0B6CX57_9GAMM</name>
<dbReference type="PROSITE" id="PS51257">
    <property type="entry name" value="PROKAR_LIPOPROTEIN"/>
    <property type="match status" value="1"/>
</dbReference>
<evidence type="ECO:0008006" key="4">
    <source>
        <dbReference type="Google" id="ProtNLM"/>
    </source>
</evidence>
<feature type="chain" id="PRO_5007391541" description="Lipoprotein" evidence="1">
    <location>
        <begin position="24"/>
        <end position="81"/>
    </location>
</feature>
<evidence type="ECO:0000256" key="1">
    <source>
        <dbReference type="SAM" id="SignalP"/>
    </source>
</evidence>
<gene>
    <name evidence="2" type="ORF">LA55_363</name>
</gene>
<dbReference type="EMBL" id="CP009440">
    <property type="protein sequence ID" value="AJI53415.1"/>
    <property type="molecule type" value="Genomic_DNA"/>
</dbReference>
<reference evidence="2 3" key="1">
    <citation type="journal article" date="2015" name="Genome Announc.">
        <title>Genome sequencing of 18 francisella strains to aid in assay development and testing.</title>
        <authorList>
            <person name="Johnson S.L."/>
            <person name="Daligault H.E."/>
            <person name="Davenport K.W."/>
            <person name="Coyne S.R."/>
            <person name="Frey K.G."/>
            <person name="Koroleva G.I."/>
            <person name="Broomall S.M."/>
            <person name="Bishop-Lilly K.A."/>
            <person name="Bruce D.C."/>
            <person name="Chertkov O."/>
            <person name="Freitas T."/>
            <person name="Jaissle J."/>
            <person name="Ladner J.T."/>
            <person name="Rosenzweig C.N."/>
            <person name="Gibbons H.S."/>
            <person name="Palacios G.F."/>
            <person name="Redden C.L."/>
            <person name="Xu Y."/>
            <person name="Minogue T.D."/>
            <person name="Chain P.S."/>
        </authorList>
    </citation>
    <scope>NUCLEOTIDE SEQUENCE [LARGE SCALE GENOMIC DNA]</scope>
    <source>
        <strain evidence="2 3">GA01-2794</strain>
    </source>
</reference>
<evidence type="ECO:0000313" key="2">
    <source>
        <dbReference type="EMBL" id="AJI53415.1"/>
    </source>
</evidence>
<organism evidence="2 3">
    <name type="scientific">Francisella philomiragia</name>
    <dbReference type="NCBI Taxonomy" id="28110"/>
    <lineage>
        <taxon>Bacteria</taxon>
        <taxon>Pseudomonadati</taxon>
        <taxon>Pseudomonadota</taxon>
        <taxon>Gammaproteobacteria</taxon>
        <taxon>Thiotrichales</taxon>
        <taxon>Francisellaceae</taxon>
        <taxon>Francisella</taxon>
    </lineage>
</organism>
<dbReference type="Proteomes" id="UP000031830">
    <property type="component" value="Chromosome"/>
</dbReference>
<dbReference type="OrthoDB" id="5605019at2"/>
<sequence>MKVLVKNYVIFALALLVTSCAWYKGPPLQANANGSLDGSSLNETSGPGFISTLKSADNYGSSDTGFADNGGNYEVSGFENS</sequence>
<keyword evidence="1" id="KW-0732">Signal</keyword>
<proteinExistence type="predicted"/>
<dbReference type="STRING" id="28110.KU46_893"/>
<dbReference type="AlphaFoldDB" id="A0A0B6CX57"/>
<dbReference type="KEGG" id="fpz:LA55_363"/>
<dbReference type="RefSeq" id="WP_042516876.1">
    <property type="nucleotide sequence ID" value="NZ_CP009440.1"/>
</dbReference>